<dbReference type="EMBL" id="JACXWA010000113">
    <property type="protein sequence ID" value="MBD3871074.1"/>
    <property type="molecule type" value="Genomic_DNA"/>
</dbReference>
<dbReference type="Pfam" id="PF13471">
    <property type="entry name" value="Transglut_core3"/>
    <property type="match status" value="1"/>
</dbReference>
<dbReference type="NCBIfam" id="NF033537">
    <property type="entry name" value="lasso_biosyn_B2"/>
    <property type="match status" value="1"/>
</dbReference>
<organism evidence="2 3">
    <name type="scientific">Candidatus Sulfomarinibacter kjeldsenii</name>
    <dbReference type="NCBI Taxonomy" id="2885994"/>
    <lineage>
        <taxon>Bacteria</taxon>
        <taxon>Pseudomonadati</taxon>
        <taxon>Acidobacteriota</taxon>
        <taxon>Thermoanaerobaculia</taxon>
        <taxon>Thermoanaerobaculales</taxon>
        <taxon>Candidatus Sulfomarinibacteraceae</taxon>
        <taxon>Candidatus Sulfomarinibacter</taxon>
    </lineage>
</organism>
<comment type="caution">
    <text evidence="2">The sequence shown here is derived from an EMBL/GenBank/DDBJ whole genome shotgun (WGS) entry which is preliminary data.</text>
</comment>
<feature type="domain" description="Microcin J25-processing protein McjB C-terminal" evidence="1">
    <location>
        <begin position="29"/>
        <end position="146"/>
    </location>
</feature>
<dbReference type="InterPro" id="IPR053521">
    <property type="entry name" value="McjB-like"/>
</dbReference>
<name>A0A8J6Y7I4_9BACT</name>
<gene>
    <name evidence="2" type="ORF">IFJ97_06940</name>
</gene>
<reference evidence="2 3" key="1">
    <citation type="submission" date="2020-08" db="EMBL/GenBank/DDBJ databases">
        <title>Acidobacteriota in marine sediments use diverse sulfur dissimilation pathways.</title>
        <authorList>
            <person name="Wasmund K."/>
        </authorList>
    </citation>
    <scope>NUCLEOTIDE SEQUENCE [LARGE SCALE GENOMIC DNA]</scope>
    <source>
        <strain evidence="2">MAG AM3-A</strain>
    </source>
</reference>
<dbReference type="AlphaFoldDB" id="A0A8J6Y7I4"/>
<proteinExistence type="predicted"/>
<protein>
    <submittedName>
        <fullName evidence="2">Lasso peptide biosynthesis B2 protein</fullName>
    </submittedName>
</protein>
<dbReference type="InterPro" id="IPR032708">
    <property type="entry name" value="McjB_C"/>
</dbReference>
<evidence type="ECO:0000313" key="2">
    <source>
        <dbReference type="EMBL" id="MBD3871074.1"/>
    </source>
</evidence>
<dbReference type="Proteomes" id="UP000598633">
    <property type="component" value="Unassembled WGS sequence"/>
</dbReference>
<evidence type="ECO:0000313" key="3">
    <source>
        <dbReference type="Proteomes" id="UP000598633"/>
    </source>
</evidence>
<sequence length="156" mass="17025">MQAKEPTTLRNQISRFNPVDIALFLSALGLARRAQRVRRVPVPEVVEDIAARGGGGRDHPVPRVELAAVRASTRWRLWFGGFDTCLIRSLVLGGLLAGRGEVMLNIGFRPGEEQPSIDGHAWVTVDGNPVGADGDLARERYTRVLTVAFLRGSGEK</sequence>
<evidence type="ECO:0000259" key="1">
    <source>
        <dbReference type="Pfam" id="PF13471"/>
    </source>
</evidence>
<accession>A0A8J6Y7I4</accession>